<dbReference type="Pfam" id="PF01119">
    <property type="entry name" value="DNA_mis_repair"/>
    <property type="match status" value="1"/>
</dbReference>
<reference evidence="8 9" key="1">
    <citation type="submission" date="2018-10" db="EMBL/GenBank/DDBJ databases">
        <title>Draft Genome Sequence of Anaerotignum sp. KCTC 15736.</title>
        <authorList>
            <person name="Choi S.H."/>
            <person name="Kim J.S."/>
            <person name="Kang S.W."/>
            <person name="Lee J.S."/>
            <person name="Park S.H."/>
        </authorList>
    </citation>
    <scope>NUCLEOTIDE SEQUENCE [LARGE SCALE GENOMIC DNA]</scope>
    <source>
        <strain evidence="8 9">KCTC 15736</strain>
    </source>
</reference>
<dbReference type="Pfam" id="PF13589">
    <property type="entry name" value="HATPase_c_3"/>
    <property type="match status" value="1"/>
</dbReference>
<dbReference type="Pfam" id="PF08676">
    <property type="entry name" value="MutL_C"/>
    <property type="match status" value="1"/>
</dbReference>
<dbReference type="InterPro" id="IPR036890">
    <property type="entry name" value="HATPase_C_sf"/>
</dbReference>
<dbReference type="HAMAP" id="MF_00149">
    <property type="entry name" value="DNA_mis_repair"/>
    <property type="match status" value="1"/>
</dbReference>
<dbReference type="GO" id="GO:0005524">
    <property type="term" value="F:ATP binding"/>
    <property type="evidence" value="ECO:0007669"/>
    <property type="project" value="InterPro"/>
</dbReference>
<dbReference type="InterPro" id="IPR037198">
    <property type="entry name" value="MutL_C_sf"/>
</dbReference>
<dbReference type="InterPro" id="IPR014790">
    <property type="entry name" value="MutL_C"/>
</dbReference>
<dbReference type="GO" id="GO:0140664">
    <property type="term" value="F:ATP-dependent DNA damage sensor activity"/>
    <property type="evidence" value="ECO:0007669"/>
    <property type="project" value="InterPro"/>
</dbReference>
<dbReference type="InterPro" id="IPR020568">
    <property type="entry name" value="Ribosomal_Su5_D2-typ_SF"/>
</dbReference>
<dbReference type="InterPro" id="IPR013507">
    <property type="entry name" value="DNA_mismatch_S5_2-like"/>
</dbReference>
<dbReference type="PROSITE" id="PS00058">
    <property type="entry name" value="DNA_MISMATCH_REPAIR_1"/>
    <property type="match status" value="1"/>
</dbReference>
<dbReference type="GO" id="GO:0016887">
    <property type="term" value="F:ATP hydrolysis activity"/>
    <property type="evidence" value="ECO:0007669"/>
    <property type="project" value="InterPro"/>
</dbReference>
<feature type="domain" description="DNA mismatch repair protein S5" evidence="7">
    <location>
        <begin position="209"/>
        <end position="327"/>
    </location>
</feature>
<dbReference type="InterPro" id="IPR014762">
    <property type="entry name" value="DNA_mismatch_repair_CS"/>
</dbReference>
<dbReference type="SMART" id="SM00853">
    <property type="entry name" value="MutL_C"/>
    <property type="match status" value="1"/>
</dbReference>
<organism evidence="8 9">
    <name type="scientific">Anaerotignum faecicola</name>
    <dbReference type="NCBI Taxonomy" id="2358141"/>
    <lineage>
        <taxon>Bacteria</taxon>
        <taxon>Bacillati</taxon>
        <taxon>Bacillota</taxon>
        <taxon>Clostridia</taxon>
        <taxon>Lachnospirales</taxon>
        <taxon>Anaerotignaceae</taxon>
        <taxon>Anaerotignum</taxon>
    </lineage>
</organism>
<dbReference type="PANTHER" id="PTHR10073:SF12">
    <property type="entry name" value="DNA MISMATCH REPAIR PROTEIN MLH1"/>
    <property type="match status" value="1"/>
</dbReference>
<dbReference type="CDD" id="cd00782">
    <property type="entry name" value="MutL_Trans"/>
    <property type="match status" value="1"/>
</dbReference>
<comment type="function">
    <text evidence="4">This protein is involved in the repair of mismatches in DNA. It is required for dam-dependent methyl-directed DNA mismatch repair. May act as a 'molecular matchmaker', a protein that promotes the formation of a stable complex between two or more DNA-binding proteins in an ATP-dependent manner without itself being part of a final effector complex.</text>
</comment>
<protein>
    <recommendedName>
        <fullName evidence="4">DNA mismatch repair protein MutL</fullName>
    </recommendedName>
</protein>
<dbReference type="InterPro" id="IPR014721">
    <property type="entry name" value="Ribsml_uS5_D2-typ_fold_subgr"/>
</dbReference>
<gene>
    <name evidence="4" type="primary">mutL</name>
    <name evidence="8" type="ORF">KGMB03357_18360</name>
</gene>
<evidence type="ECO:0000256" key="1">
    <source>
        <dbReference type="ARBA" id="ARBA00006082"/>
    </source>
</evidence>
<dbReference type="SUPFAM" id="SSF54211">
    <property type="entry name" value="Ribosomal protein S5 domain 2-like"/>
    <property type="match status" value="1"/>
</dbReference>
<dbReference type="Gene3D" id="3.30.230.10">
    <property type="match status" value="1"/>
</dbReference>
<dbReference type="Proteomes" id="UP000287361">
    <property type="component" value="Unassembled WGS sequence"/>
</dbReference>
<dbReference type="SUPFAM" id="SSF118116">
    <property type="entry name" value="DNA mismatch repair protein MutL"/>
    <property type="match status" value="1"/>
</dbReference>
<dbReference type="EMBL" id="BHVZ01000010">
    <property type="protein sequence ID" value="GCB30175.1"/>
    <property type="molecule type" value="Genomic_DNA"/>
</dbReference>
<comment type="caution">
    <text evidence="8">The sequence shown here is derived from an EMBL/GenBank/DDBJ whole genome shotgun (WGS) entry which is preliminary data.</text>
</comment>
<feature type="domain" description="MutL C-terminal dimerisation" evidence="6">
    <location>
        <begin position="481"/>
        <end position="622"/>
    </location>
</feature>
<dbReference type="AlphaFoldDB" id="A0A401LFL9"/>
<dbReference type="FunFam" id="3.30.565.10:FF:000003">
    <property type="entry name" value="DNA mismatch repair endonuclease MutL"/>
    <property type="match status" value="1"/>
</dbReference>
<proteinExistence type="inferred from homology"/>
<dbReference type="OrthoDB" id="9763467at2"/>
<evidence type="ECO:0000313" key="9">
    <source>
        <dbReference type="Proteomes" id="UP000287361"/>
    </source>
</evidence>
<evidence type="ECO:0000256" key="2">
    <source>
        <dbReference type="ARBA" id="ARBA00022763"/>
    </source>
</evidence>
<keyword evidence="9" id="KW-1185">Reference proteome</keyword>
<evidence type="ECO:0000313" key="8">
    <source>
        <dbReference type="EMBL" id="GCB30175.1"/>
    </source>
</evidence>
<name>A0A401LFL9_9FIRM</name>
<dbReference type="SUPFAM" id="SSF55874">
    <property type="entry name" value="ATPase domain of HSP90 chaperone/DNA topoisomerase II/histidine kinase"/>
    <property type="match status" value="1"/>
</dbReference>
<dbReference type="InterPro" id="IPR020667">
    <property type="entry name" value="DNA_mismatch_repair_MutL"/>
</dbReference>
<evidence type="ECO:0000256" key="3">
    <source>
        <dbReference type="ARBA" id="ARBA00023204"/>
    </source>
</evidence>
<dbReference type="Gene3D" id="3.30.1540.20">
    <property type="entry name" value="MutL, C-terminal domain, dimerisation subdomain"/>
    <property type="match status" value="1"/>
</dbReference>
<keyword evidence="3 4" id="KW-0234">DNA repair</keyword>
<evidence type="ECO:0000259" key="7">
    <source>
        <dbReference type="SMART" id="SM01340"/>
    </source>
</evidence>
<dbReference type="InterPro" id="IPR038973">
    <property type="entry name" value="MutL/Mlh/Pms-like"/>
</dbReference>
<dbReference type="PANTHER" id="PTHR10073">
    <property type="entry name" value="DNA MISMATCH REPAIR PROTEIN MLH, PMS, MUTL"/>
    <property type="match status" value="1"/>
</dbReference>
<sequence length="667" mass="75315">MQKIRLLDAKTINKIAAGEVVESPKSVVKELTENAIDANAGSVTIEIKEGGISYIRITDNGTGIPKEQVKEAFLRHATSKMSQIEDLEHIFTLGFRGEALASIAAVAQVEMLTKTRDEETGTRIVIHAGEIQELEDAACREGTSITVRNLFYNVPARRKFLKKPATESGYVSDLVNKIALGHPEVAIHYINNGNTVLHTAGNNDPKTAVFYVYGKDAANSMLPISYRKGEYAVSGLIGKPEFCRANRNYENLFINGRFIKNPVVSAAVEDAYKTKLLIGKFPVFVLNLAVEPAQVDVNVHPAKLEVRFKNDDEVYEFFYNAVAKALQETVLIPKAVLEKKPKERLPQAEQQTLADMPKESILKESILKESEPKAEPTANPSKEIPLPQSQGVILSKEEREKLLRAAEKPQTPTSGGRSVDELLKRTPKAESFAQTAVPYRREELKPKEEQPIELKPIVSDEKTEEVKPTEEKQPFFQNYKIIGQVFRTYWIVEQGDCLYLIDQHAAHERVLYEEFMNKFKEERVASQRLLTPLMLQLTPMETEVLRRNLALLESFGFELEEFGEKYALRATPYLLQNPTEVGFFTDILDRLTEERISNVYDTKILAVATMACKAAVKGHDVLSTREAEELIHRLLGLEHPFTCPHGRPTIIELTKYEMEKMFKRIQN</sequence>
<dbReference type="GO" id="GO:0032300">
    <property type="term" value="C:mismatch repair complex"/>
    <property type="evidence" value="ECO:0007669"/>
    <property type="project" value="InterPro"/>
</dbReference>
<accession>A0A401LFL9</accession>
<feature type="region of interest" description="Disordered" evidence="5">
    <location>
        <begin position="341"/>
        <end position="360"/>
    </location>
</feature>
<dbReference type="Gene3D" id="3.30.1370.100">
    <property type="entry name" value="MutL, C-terminal domain, regulatory subdomain"/>
    <property type="match status" value="1"/>
</dbReference>
<dbReference type="InterPro" id="IPR042120">
    <property type="entry name" value="MutL_C_dimsub"/>
</dbReference>
<dbReference type="InterPro" id="IPR042121">
    <property type="entry name" value="MutL_C_regsub"/>
</dbReference>
<dbReference type="InterPro" id="IPR002099">
    <property type="entry name" value="MutL/Mlh/PMS"/>
</dbReference>
<evidence type="ECO:0000256" key="4">
    <source>
        <dbReference type="HAMAP-Rule" id="MF_00149"/>
    </source>
</evidence>
<dbReference type="SMART" id="SM01340">
    <property type="entry name" value="DNA_mis_repair"/>
    <property type="match status" value="1"/>
</dbReference>
<dbReference type="CDD" id="cd16926">
    <property type="entry name" value="HATPase_MutL-MLH-PMS-like"/>
    <property type="match status" value="1"/>
</dbReference>
<evidence type="ECO:0000256" key="5">
    <source>
        <dbReference type="SAM" id="MobiDB-lite"/>
    </source>
</evidence>
<dbReference type="NCBIfam" id="TIGR00585">
    <property type="entry name" value="mutl"/>
    <property type="match status" value="1"/>
</dbReference>
<dbReference type="Gene3D" id="3.30.565.10">
    <property type="entry name" value="Histidine kinase-like ATPase, C-terminal domain"/>
    <property type="match status" value="1"/>
</dbReference>
<dbReference type="GO" id="GO:0006298">
    <property type="term" value="P:mismatch repair"/>
    <property type="evidence" value="ECO:0007669"/>
    <property type="project" value="UniProtKB-UniRule"/>
</dbReference>
<keyword evidence="2 4" id="KW-0227">DNA damage</keyword>
<comment type="similarity">
    <text evidence="1 4">Belongs to the DNA mismatch repair MutL/HexB family.</text>
</comment>
<dbReference type="GO" id="GO:0030983">
    <property type="term" value="F:mismatched DNA binding"/>
    <property type="evidence" value="ECO:0007669"/>
    <property type="project" value="InterPro"/>
</dbReference>
<evidence type="ECO:0000259" key="6">
    <source>
        <dbReference type="SMART" id="SM00853"/>
    </source>
</evidence>